<organism evidence="3 4">
    <name type="scientific">Plutella xylostella</name>
    <name type="common">Diamondback moth</name>
    <name type="synonym">Plutella maculipennis</name>
    <dbReference type="NCBI Taxonomy" id="51655"/>
    <lineage>
        <taxon>Eukaryota</taxon>
        <taxon>Metazoa</taxon>
        <taxon>Ecdysozoa</taxon>
        <taxon>Arthropoda</taxon>
        <taxon>Hexapoda</taxon>
        <taxon>Insecta</taxon>
        <taxon>Pterygota</taxon>
        <taxon>Neoptera</taxon>
        <taxon>Endopterygota</taxon>
        <taxon>Lepidoptera</taxon>
        <taxon>Glossata</taxon>
        <taxon>Ditrysia</taxon>
        <taxon>Yponomeutoidea</taxon>
        <taxon>Plutellidae</taxon>
        <taxon>Plutella</taxon>
    </lineage>
</organism>
<feature type="chain" id="PRO_5047244698" description="Secreted protein" evidence="2">
    <location>
        <begin position="18"/>
        <end position="75"/>
    </location>
</feature>
<feature type="region of interest" description="Disordered" evidence="1">
    <location>
        <begin position="37"/>
        <end position="75"/>
    </location>
</feature>
<gene>
    <name evidence="3" type="ORF">JYU34_004809</name>
</gene>
<accession>A0ABQ7QYW8</accession>
<evidence type="ECO:0008006" key="5">
    <source>
        <dbReference type="Google" id="ProtNLM"/>
    </source>
</evidence>
<dbReference type="Proteomes" id="UP000823941">
    <property type="component" value="Chromosome 6"/>
</dbReference>
<evidence type="ECO:0000313" key="4">
    <source>
        <dbReference type="Proteomes" id="UP000823941"/>
    </source>
</evidence>
<sequence length="75" mass="8116">MMVSVAVLVSLLRPALSRVLEGRGSTPDATVHVNRRPIKTNPFISKEPAPAGPALNQLNPTMCLDHNDRRTSSRG</sequence>
<feature type="compositionally biased region" description="Basic and acidic residues" evidence="1">
    <location>
        <begin position="65"/>
        <end position="75"/>
    </location>
</feature>
<comment type="caution">
    <text evidence="3">The sequence shown here is derived from an EMBL/GenBank/DDBJ whole genome shotgun (WGS) entry which is preliminary data.</text>
</comment>
<feature type="signal peptide" evidence="2">
    <location>
        <begin position="1"/>
        <end position="17"/>
    </location>
</feature>
<protein>
    <recommendedName>
        <fullName evidence="5">Secreted protein</fullName>
    </recommendedName>
</protein>
<dbReference type="EMBL" id="JAHIBW010000006">
    <property type="protein sequence ID" value="KAG7310250.1"/>
    <property type="molecule type" value="Genomic_DNA"/>
</dbReference>
<proteinExistence type="predicted"/>
<feature type="non-terminal residue" evidence="3">
    <location>
        <position position="75"/>
    </location>
</feature>
<name>A0ABQ7QYW8_PLUXY</name>
<keyword evidence="4" id="KW-1185">Reference proteome</keyword>
<reference evidence="3 4" key="1">
    <citation type="submission" date="2021-06" db="EMBL/GenBank/DDBJ databases">
        <title>A haploid diamondback moth (Plutella xylostella L.) genome assembly resolves 31 chromosomes and identifies a diamide resistance mutation.</title>
        <authorList>
            <person name="Ward C.M."/>
            <person name="Perry K.D."/>
            <person name="Baker G."/>
            <person name="Powis K."/>
            <person name="Heckel D.G."/>
            <person name="Baxter S.W."/>
        </authorList>
    </citation>
    <scope>NUCLEOTIDE SEQUENCE [LARGE SCALE GENOMIC DNA]</scope>
    <source>
        <strain evidence="3 4">LV</strain>
        <tissue evidence="3">Single pupa</tissue>
    </source>
</reference>
<evidence type="ECO:0000313" key="3">
    <source>
        <dbReference type="EMBL" id="KAG7310250.1"/>
    </source>
</evidence>
<keyword evidence="2" id="KW-0732">Signal</keyword>
<evidence type="ECO:0000256" key="2">
    <source>
        <dbReference type="SAM" id="SignalP"/>
    </source>
</evidence>
<evidence type="ECO:0000256" key="1">
    <source>
        <dbReference type="SAM" id="MobiDB-lite"/>
    </source>
</evidence>